<dbReference type="UniPathway" id="UPA00070"/>
<comment type="cofactor">
    <cofactor evidence="1">
        <name>FMN</name>
        <dbReference type="ChEBI" id="CHEBI:58210"/>
    </cofactor>
</comment>
<dbReference type="RefSeq" id="WP_144996164.1">
    <property type="nucleotide sequence ID" value="NZ_CP036281.1"/>
</dbReference>
<dbReference type="AlphaFoldDB" id="A0A518CNY2"/>
<keyword evidence="5" id="KW-0665">Pyrimidine biosynthesis</keyword>
<dbReference type="PROSITE" id="PS00912">
    <property type="entry name" value="DHODEHASE_2"/>
    <property type="match status" value="1"/>
</dbReference>
<evidence type="ECO:0000259" key="7">
    <source>
        <dbReference type="Pfam" id="PF01180"/>
    </source>
</evidence>
<sequence length="346" mass="37141">MFPRYQIDKSYDWNYANSPDEVTNLEIPKVAGEWSFCGKRADSPLGIAAGPLLNGRWVRYYASLGFDLLTYKTVRSRTRNCYPLPNLQPVQTGPVNGTETNVPTANQMNGSWAVSFGMPSKAPDVWRKDVEETRDQLPTGKLLNVSVVGTDQPGFSLEDLAADYAQCAKWAVESGADTIEANLSCPNVSTCDGQLFQQPAAAGLVAATIRDQIGDTPLIIKVGHTTEPAEIEALVKSISPAVNACAMTNSVAVRVLNLENGEELFEGQKRGICGSACRNASLHQTQLFSDAVKRLGLKMDVIGVGGVGTAQHVKQYIDAGASFIQLATAAMVDPEVGISIRKSLSS</sequence>
<dbReference type="OrthoDB" id="9794954at2"/>
<dbReference type="InterPro" id="IPR012135">
    <property type="entry name" value="Dihydroorotate_DH_1_2"/>
</dbReference>
<gene>
    <name evidence="8" type="primary">pyrD_2</name>
    <name evidence="8" type="ORF">Pla110_26720</name>
</gene>
<dbReference type="InterPro" id="IPR013785">
    <property type="entry name" value="Aldolase_TIM"/>
</dbReference>
<evidence type="ECO:0000256" key="6">
    <source>
        <dbReference type="ARBA" id="ARBA00023002"/>
    </source>
</evidence>
<dbReference type="PIRSF" id="PIRSF000164">
    <property type="entry name" value="DHO_oxidase"/>
    <property type="match status" value="1"/>
</dbReference>
<evidence type="ECO:0000313" key="8">
    <source>
        <dbReference type="EMBL" id="QDU80936.1"/>
    </source>
</evidence>
<dbReference type="Gene3D" id="3.20.20.70">
    <property type="entry name" value="Aldolase class I"/>
    <property type="match status" value="1"/>
</dbReference>
<feature type="domain" description="Dihydroorotate dehydrogenase catalytic" evidence="7">
    <location>
        <begin position="35"/>
        <end position="344"/>
    </location>
</feature>
<evidence type="ECO:0000256" key="1">
    <source>
        <dbReference type="ARBA" id="ARBA00001917"/>
    </source>
</evidence>
<organism evidence="8 9">
    <name type="scientific">Polystyrenella longa</name>
    <dbReference type="NCBI Taxonomy" id="2528007"/>
    <lineage>
        <taxon>Bacteria</taxon>
        <taxon>Pseudomonadati</taxon>
        <taxon>Planctomycetota</taxon>
        <taxon>Planctomycetia</taxon>
        <taxon>Planctomycetales</taxon>
        <taxon>Planctomycetaceae</taxon>
        <taxon>Polystyrenella</taxon>
    </lineage>
</organism>
<evidence type="ECO:0000256" key="3">
    <source>
        <dbReference type="ARBA" id="ARBA00022630"/>
    </source>
</evidence>
<dbReference type="PANTHER" id="PTHR48109:SF1">
    <property type="entry name" value="DIHYDROOROTATE DEHYDROGENASE (FUMARATE)"/>
    <property type="match status" value="1"/>
</dbReference>
<dbReference type="KEGG" id="plon:Pla110_26720"/>
<evidence type="ECO:0000256" key="4">
    <source>
        <dbReference type="ARBA" id="ARBA00022643"/>
    </source>
</evidence>
<dbReference type="InterPro" id="IPR005720">
    <property type="entry name" value="Dihydroorotate_DH_cat"/>
</dbReference>
<dbReference type="EC" id="1.3.1.14" evidence="8"/>
<dbReference type="SUPFAM" id="SSF51395">
    <property type="entry name" value="FMN-linked oxidoreductases"/>
    <property type="match status" value="1"/>
</dbReference>
<accession>A0A518CNY2</accession>
<protein>
    <submittedName>
        <fullName evidence="8">Dihydroorotate dehydrogenase B (NAD(+)), catalytic subunit</fullName>
        <ecNumber evidence="8">1.3.1.14</ecNumber>
    </submittedName>
</protein>
<dbReference type="Proteomes" id="UP000317178">
    <property type="component" value="Chromosome"/>
</dbReference>
<evidence type="ECO:0000256" key="2">
    <source>
        <dbReference type="ARBA" id="ARBA00004725"/>
    </source>
</evidence>
<dbReference type="InterPro" id="IPR050074">
    <property type="entry name" value="DHO_dehydrogenase"/>
</dbReference>
<keyword evidence="4" id="KW-0288">FMN</keyword>
<dbReference type="PANTHER" id="PTHR48109">
    <property type="entry name" value="DIHYDROOROTATE DEHYDROGENASE (QUINONE), MITOCHONDRIAL-RELATED"/>
    <property type="match status" value="1"/>
</dbReference>
<keyword evidence="9" id="KW-1185">Reference proteome</keyword>
<evidence type="ECO:0000313" key="9">
    <source>
        <dbReference type="Proteomes" id="UP000317178"/>
    </source>
</evidence>
<keyword evidence="3" id="KW-0285">Flavoprotein</keyword>
<proteinExistence type="predicted"/>
<name>A0A518CNY2_9PLAN</name>
<evidence type="ECO:0000256" key="5">
    <source>
        <dbReference type="ARBA" id="ARBA00022975"/>
    </source>
</evidence>
<dbReference type="EMBL" id="CP036281">
    <property type="protein sequence ID" value="QDU80936.1"/>
    <property type="molecule type" value="Genomic_DNA"/>
</dbReference>
<dbReference type="GO" id="GO:0005737">
    <property type="term" value="C:cytoplasm"/>
    <property type="evidence" value="ECO:0007669"/>
    <property type="project" value="InterPro"/>
</dbReference>
<dbReference type="GO" id="GO:0004589">
    <property type="term" value="F:dihydroorotate dehydrogenase (NAD+) activity"/>
    <property type="evidence" value="ECO:0007669"/>
    <property type="project" value="UniProtKB-EC"/>
</dbReference>
<reference evidence="8 9" key="1">
    <citation type="submission" date="2019-02" db="EMBL/GenBank/DDBJ databases">
        <title>Deep-cultivation of Planctomycetes and their phenomic and genomic characterization uncovers novel biology.</title>
        <authorList>
            <person name="Wiegand S."/>
            <person name="Jogler M."/>
            <person name="Boedeker C."/>
            <person name="Pinto D."/>
            <person name="Vollmers J."/>
            <person name="Rivas-Marin E."/>
            <person name="Kohn T."/>
            <person name="Peeters S.H."/>
            <person name="Heuer A."/>
            <person name="Rast P."/>
            <person name="Oberbeckmann S."/>
            <person name="Bunk B."/>
            <person name="Jeske O."/>
            <person name="Meyerdierks A."/>
            <person name="Storesund J.E."/>
            <person name="Kallscheuer N."/>
            <person name="Luecker S."/>
            <person name="Lage O.M."/>
            <person name="Pohl T."/>
            <person name="Merkel B.J."/>
            <person name="Hornburger P."/>
            <person name="Mueller R.-W."/>
            <person name="Bruemmer F."/>
            <person name="Labrenz M."/>
            <person name="Spormann A.M."/>
            <person name="Op den Camp H."/>
            <person name="Overmann J."/>
            <person name="Amann R."/>
            <person name="Jetten M.S.M."/>
            <person name="Mascher T."/>
            <person name="Medema M.H."/>
            <person name="Devos D.P."/>
            <person name="Kaster A.-K."/>
            <person name="Ovreas L."/>
            <person name="Rohde M."/>
            <person name="Galperin M.Y."/>
            <person name="Jogler C."/>
        </authorList>
    </citation>
    <scope>NUCLEOTIDE SEQUENCE [LARGE SCALE GENOMIC DNA]</scope>
    <source>
        <strain evidence="8 9">Pla110</strain>
    </source>
</reference>
<dbReference type="GO" id="GO:0044205">
    <property type="term" value="P:'de novo' UMP biosynthetic process"/>
    <property type="evidence" value="ECO:0007669"/>
    <property type="project" value="UniProtKB-UniPathway"/>
</dbReference>
<keyword evidence="6 8" id="KW-0560">Oxidoreductase</keyword>
<dbReference type="GO" id="GO:0006207">
    <property type="term" value="P:'de novo' pyrimidine nucleobase biosynthetic process"/>
    <property type="evidence" value="ECO:0007669"/>
    <property type="project" value="InterPro"/>
</dbReference>
<comment type="pathway">
    <text evidence="2">Pyrimidine metabolism; UMP biosynthesis via de novo pathway.</text>
</comment>
<dbReference type="Pfam" id="PF01180">
    <property type="entry name" value="DHO_dh"/>
    <property type="match status" value="1"/>
</dbReference>
<dbReference type="InterPro" id="IPR001295">
    <property type="entry name" value="Dihydroorotate_DH_CS"/>
</dbReference>